<comment type="caution">
    <text evidence="2">The sequence shown here is derived from an EMBL/GenBank/DDBJ whole genome shotgun (WGS) entry which is preliminary data.</text>
</comment>
<evidence type="ECO:0000313" key="2">
    <source>
        <dbReference type="EMBL" id="CAE8691779.1"/>
    </source>
</evidence>
<dbReference type="Proteomes" id="UP000654075">
    <property type="component" value="Unassembled WGS sequence"/>
</dbReference>
<dbReference type="InterPro" id="IPR011990">
    <property type="entry name" value="TPR-like_helical_dom_sf"/>
</dbReference>
<organism evidence="2 3">
    <name type="scientific">Polarella glacialis</name>
    <name type="common">Dinoflagellate</name>
    <dbReference type="NCBI Taxonomy" id="89957"/>
    <lineage>
        <taxon>Eukaryota</taxon>
        <taxon>Sar</taxon>
        <taxon>Alveolata</taxon>
        <taxon>Dinophyceae</taxon>
        <taxon>Suessiales</taxon>
        <taxon>Suessiaceae</taxon>
        <taxon>Polarella</taxon>
    </lineage>
</organism>
<evidence type="ECO:0000313" key="1">
    <source>
        <dbReference type="EMBL" id="CAE8605170.1"/>
    </source>
</evidence>
<feature type="non-terminal residue" evidence="2">
    <location>
        <position position="1"/>
    </location>
</feature>
<dbReference type="AlphaFoldDB" id="A0A813K0K7"/>
<dbReference type="Gene3D" id="1.25.40.10">
    <property type="entry name" value="Tetratricopeptide repeat domain"/>
    <property type="match status" value="1"/>
</dbReference>
<protein>
    <recommendedName>
        <fullName evidence="5">Pentatricopeptide repeat-containing protein</fullName>
    </recommendedName>
</protein>
<gene>
    <name evidence="1" type="ORF">PGLA1383_LOCUS23287</name>
    <name evidence="2" type="ORF">PGLA2088_LOCUS27568</name>
</gene>
<dbReference type="OrthoDB" id="185373at2759"/>
<proteinExistence type="predicted"/>
<accession>A0A813K0K7</accession>
<keyword evidence="4" id="KW-1185">Reference proteome</keyword>
<name>A0A813K0K7_POLGL</name>
<feature type="non-terminal residue" evidence="2">
    <location>
        <position position="135"/>
    </location>
</feature>
<dbReference type="Proteomes" id="UP000626109">
    <property type="component" value="Unassembled WGS sequence"/>
</dbReference>
<sequence>ESGRRSQPVDKAALFRQITERRSDRQQVIDAVEQLRLGKLLADTKEHSIAIGALGRRSAWTEALALLRELCGTRGLEPNAISFGAATSACAAGRWALAVTLLDEALYRGLEVGAVLVSALVSSCSNGQQWDRALK</sequence>
<evidence type="ECO:0000313" key="4">
    <source>
        <dbReference type="Proteomes" id="UP000654075"/>
    </source>
</evidence>
<evidence type="ECO:0000313" key="3">
    <source>
        <dbReference type="Proteomes" id="UP000626109"/>
    </source>
</evidence>
<dbReference type="EMBL" id="CAJNNW010027513">
    <property type="protein sequence ID" value="CAE8691779.1"/>
    <property type="molecule type" value="Genomic_DNA"/>
</dbReference>
<dbReference type="EMBL" id="CAJNNV010017456">
    <property type="protein sequence ID" value="CAE8605170.1"/>
    <property type="molecule type" value="Genomic_DNA"/>
</dbReference>
<evidence type="ECO:0008006" key="5">
    <source>
        <dbReference type="Google" id="ProtNLM"/>
    </source>
</evidence>
<reference evidence="2" key="1">
    <citation type="submission" date="2021-02" db="EMBL/GenBank/DDBJ databases">
        <authorList>
            <person name="Dougan E. K."/>
            <person name="Rhodes N."/>
            <person name="Thang M."/>
            <person name="Chan C."/>
        </authorList>
    </citation>
    <scope>NUCLEOTIDE SEQUENCE</scope>
</reference>